<sequence>MLRLCRKVSEGSSALFVNHFFSGFLARNDFGGPLDVGTILSEFQRSPSMYHASIALGALDLSRRPVPTLPPEGKHAAVGAFTAYHTSIAKLKAEIVNNNTPRDVNLWTTFFLGLFELMYDVTGEGWVKHFLYGTSKMLQLRGPEAHLAGSGRSFFLTVRVFEICRALIYSEPTFLCQPEWVSLTTKIWNEDDKNHWHPKELLFDLMIACSSISDRVRDLLNPSSNCPNISLHRALLELAAEGFVVRSALADWYANFQKWSADTGMPEHNSNSVLATIYFHGISIYLSGIFDYHVQFNKIPTPTISHHIVQNHVDEILRMTEISLKTANLAAVLFFFPLRVAGARVTTARETESICAMLGEISMRGFVVADAFTADLNSGMDVEVRFQTGGRLDQFVEGLVESGVEMRAMGGVIVRFWAVGCEMIWFQITPASVGFGTDNDDMAREEDIEMPDAD</sequence>
<organism evidence="1 2">
    <name type="scientific">Talaromyces pinophilus</name>
    <name type="common">Penicillium pinophilum</name>
    <dbReference type="NCBI Taxonomy" id="128442"/>
    <lineage>
        <taxon>Eukaryota</taxon>
        <taxon>Fungi</taxon>
        <taxon>Dikarya</taxon>
        <taxon>Ascomycota</taxon>
        <taxon>Pezizomycotina</taxon>
        <taxon>Eurotiomycetes</taxon>
        <taxon>Eurotiomycetidae</taxon>
        <taxon>Eurotiales</taxon>
        <taxon>Trichocomaceae</taxon>
        <taxon>Talaromyces</taxon>
        <taxon>Talaromyces sect. Talaromyces</taxon>
    </lineage>
</organism>
<dbReference type="Proteomes" id="UP000053095">
    <property type="component" value="Unassembled WGS sequence"/>
</dbReference>
<dbReference type="Pfam" id="PF11951">
    <property type="entry name" value="Fungal_trans_2"/>
    <property type="match status" value="1"/>
</dbReference>
<gene>
    <name evidence="1" type="ORF">TCE0_060r19057</name>
</gene>
<dbReference type="EMBL" id="DF933856">
    <property type="protein sequence ID" value="GAM43882.1"/>
    <property type="molecule type" value="Genomic_DNA"/>
</dbReference>
<dbReference type="AlphaFoldDB" id="A0A6V8HR66"/>
<dbReference type="InterPro" id="IPR021858">
    <property type="entry name" value="Fun_TF"/>
</dbReference>
<protein>
    <submittedName>
        <fullName evidence="1">Uncharacterized protein</fullName>
    </submittedName>
</protein>
<name>A0A6V8HR66_TALPI</name>
<proteinExistence type="predicted"/>
<dbReference type="InterPro" id="IPR053178">
    <property type="entry name" value="Osmoadaptation_assoc"/>
</dbReference>
<keyword evidence="2" id="KW-1185">Reference proteome</keyword>
<reference evidence="2" key="1">
    <citation type="journal article" date="2015" name="Genome Announc.">
        <title>Draft genome sequence of Talaromyces cellulolyticus strain Y-94, a source of lignocellulosic biomass-degrading enzymes.</title>
        <authorList>
            <person name="Fujii T."/>
            <person name="Koike H."/>
            <person name="Sawayama S."/>
            <person name="Yano S."/>
            <person name="Inoue H."/>
        </authorList>
    </citation>
    <scope>NUCLEOTIDE SEQUENCE [LARGE SCALE GENOMIC DNA]</scope>
    <source>
        <strain evidence="2">Y-94</strain>
    </source>
</reference>
<evidence type="ECO:0000313" key="1">
    <source>
        <dbReference type="EMBL" id="GAM43882.1"/>
    </source>
</evidence>
<dbReference type="PANTHER" id="PTHR38111:SF2">
    <property type="entry name" value="FINGER DOMAIN PROTEIN, PUTATIVE (AFU_ORTHOLOGUE AFUA_1G01560)-RELATED"/>
    <property type="match status" value="1"/>
</dbReference>
<comment type="caution">
    <text evidence="1">The sequence shown here is derived from an EMBL/GenBank/DDBJ whole genome shotgun (WGS) entry which is preliminary data.</text>
</comment>
<dbReference type="PANTHER" id="PTHR38111">
    <property type="entry name" value="ZN(2)-C6 FUNGAL-TYPE DOMAIN-CONTAINING PROTEIN-RELATED"/>
    <property type="match status" value="1"/>
</dbReference>
<accession>A0A6V8HR66</accession>
<evidence type="ECO:0000313" key="2">
    <source>
        <dbReference type="Proteomes" id="UP000053095"/>
    </source>
</evidence>